<sequence>MSNENLSPKGIRKILKEIKTLSETPIKGITVENNRERLNEIRATIEGPESTPFEGGVFKMKLVLESNFPNSPPKGYFITKIFHPNVATTGDICLNTLKRDWKPELGLGEVLQTIKCLLIYPNAESALNEEAGKLILENYDEYSRHAALMTKIHASCSERTNSEKAPKKRKKLKKTTSNTKTKTKTKTKKSTKSKTSTAGKKKKRRKNLKRL</sequence>
<evidence type="ECO:0000313" key="8">
    <source>
        <dbReference type="Proteomes" id="UP001150062"/>
    </source>
</evidence>
<evidence type="ECO:0000256" key="1">
    <source>
        <dbReference type="ARBA" id="ARBA00022679"/>
    </source>
</evidence>
<dbReference type="InterPro" id="IPR016135">
    <property type="entry name" value="UBQ-conjugating_enzyme/RWD"/>
</dbReference>
<keyword evidence="8" id="KW-1185">Reference proteome</keyword>
<dbReference type="PROSITE" id="PS00183">
    <property type="entry name" value="UBC_1"/>
    <property type="match status" value="1"/>
</dbReference>
<comment type="caution">
    <text evidence="7">The sequence shown here is derived from an EMBL/GenBank/DDBJ whole genome shotgun (WGS) entry which is preliminary data.</text>
</comment>
<keyword evidence="4" id="KW-0547">Nucleotide-binding</keyword>
<dbReference type="Gene3D" id="3.10.110.10">
    <property type="entry name" value="Ubiquitin Conjugating Enzyme"/>
    <property type="match status" value="1"/>
</dbReference>
<dbReference type="SMART" id="SM00212">
    <property type="entry name" value="UBCc"/>
    <property type="match status" value="1"/>
</dbReference>
<evidence type="ECO:0000256" key="4">
    <source>
        <dbReference type="RuleBase" id="RU362109"/>
    </source>
</evidence>
<dbReference type="InterPro" id="IPR000608">
    <property type="entry name" value="UBC"/>
</dbReference>
<dbReference type="InterPro" id="IPR050113">
    <property type="entry name" value="Ub_conjugating_enzyme"/>
</dbReference>
<proteinExistence type="inferred from homology"/>
<reference evidence="7" key="1">
    <citation type="submission" date="2022-08" db="EMBL/GenBank/DDBJ databases">
        <title>Novel sulfate-reducing endosymbionts in the free-living metamonad Anaeramoeba.</title>
        <authorList>
            <person name="Jerlstrom-Hultqvist J."/>
            <person name="Cepicka I."/>
            <person name="Gallot-Lavallee L."/>
            <person name="Salas-Leiva D."/>
            <person name="Curtis B.A."/>
            <person name="Zahonova K."/>
            <person name="Pipaliya S."/>
            <person name="Dacks J."/>
            <person name="Roger A.J."/>
        </authorList>
    </citation>
    <scope>NUCLEOTIDE SEQUENCE</scope>
    <source>
        <strain evidence="7">Schooner1</strain>
    </source>
</reference>
<dbReference type="PANTHER" id="PTHR24067">
    <property type="entry name" value="UBIQUITIN-CONJUGATING ENZYME E2"/>
    <property type="match status" value="1"/>
</dbReference>
<feature type="region of interest" description="Disordered" evidence="5">
    <location>
        <begin position="156"/>
        <end position="211"/>
    </location>
</feature>
<accession>A0ABQ8YBQ2</accession>
<feature type="compositionally biased region" description="Basic residues" evidence="5">
    <location>
        <begin position="199"/>
        <end position="211"/>
    </location>
</feature>
<dbReference type="Proteomes" id="UP001150062">
    <property type="component" value="Unassembled WGS sequence"/>
</dbReference>
<keyword evidence="2 4" id="KW-0833">Ubl conjugation pathway</keyword>
<gene>
    <name evidence="7" type="ORF">M0813_23012</name>
</gene>
<dbReference type="EMBL" id="JAOAOG010000184">
    <property type="protein sequence ID" value="KAJ6242010.1"/>
    <property type="molecule type" value="Genomic_DNA"/>
</dbReference>
<feature type="domain" description="UBC core" evidence="6">
    <location>
        <begin position="9"/>
        <end position="155"/>
    </location>
</feature>
<comment type="similarity">
    <text evidence="4">Belongs to the ubiquitin-conjugating enzyme family.</text>
</comment>
<evidence type="ECO:0000256" key="2">
    <source>
        <dbReference type="ARBA" id="ARBA00022786"/>
    </source>
</evidence>
<protein>
    <recommendedName>
        <fullName evidence="6">UBC core domain-containing protein</fullName>
    </recommendedName>
</protein>
<evidence type="ECO:0000256" key="5">
    <source>
        <dbReference type="SAM" id="MobiDB-lite"/>
    </source>
</evidence>
<dbReference type="Pfam" id="PF00179">
    <property type="entry name" value="UQ_con"/>
    <property type="match status" value="1"/>
</dbReference>
<dbReference type="InterPro" id="IPR023313">
    <property type="entry name" value="UBQ-conjugating_AS"/>
</dbReference>
<dbReference type="SUPFAM" id="SSF54495">
    <property type="entry name" value="UBC-like"/>
    <property type="match status" value="1"/>
</dbReference>
<keyword evidence="4" id="KW-0067">ATP-binding</keyword>
<organism evidence="7 8">
    <name type="scientific">Anaeramoeba flamelloides</name>
    <dbReference type="NCBI Taxonomy" id="1746091"/>
    <lineage>
        <taxon>Eukaryota</taxon>
        <taxon>Metamonada</taxon>
        <taxon>Anaeramoebidae</taxon>
        <taxon>Anaeramoeba</taxon>
    </lineage>
</organism>
<name>A0ABQ8YBQ2_9EUKA</name>
<feature type="compositionally biased region" description="Basic residues" evidence="5">
    <location>
        <begin position="181"/>
        <end position="192"/>
    </location>
</feature>
<evidence type="ECO:0000259" key="6">
    <source>
        <dbReference type="PROSITE" id="PS50127"/>
    </source>
</evidence>
<evidence type="ECO:0000256" key="3">
    <source>
        <dbReference type="PROSITE-ProRule" id="PRU10133"/>
    </source>
</evidence>
<keyword evidence="1" id="KW-0808">Transferase</keyword>
<dbReference type="CDD" id="cd23804">
    <property type="entry name" value="UBCc_UBE2S"/>
    <property type="match status" value="1"/>
</dbReference>
<evidence type="ECO:0000313" key="7">
    <source>
        <dbReference type="EMBL" id="KAJ6242010.1"/>
    </source>
</evidence>
<dbReference type="PROSITE" id="PS50127">
    <property type="entry name" value="UBC_2"/>
    <property type="match status" value="1"/>
</dbReference>
<feature type="active site" description="Glycyl thioester intermediate" evidence="3">
    <location>
        <position position="93"/>
    </location>
</feature>